<dbReference type="SMART" id="SM00100">
    <property type="entry name" value="cNMP"/>
    <property type="match status" value="1"/>
</dbReference>
<evidence type="ECO:0000256" key="9">
    <source>
        <dbReference type="ARBA" id="ARBA00023201"/>
    </source>
</evidence>
<feature type="transmembrane region" description="Helical" evidence="11">
    <location>
        <begin position="31"/>
        <end position="50"/>
    </location>
</feature>
<evidence type="ECO:0000256" key="8">
    <source>
        <dbReference type="ARBA" id="ARBA00023136"/>
    </source>
</evidence>
<accession>A0A0M7B9B5</accession>
<dbReference type="InterPro" id="IPR000595">
    <property type="entry name" value="cNMP-bd_dom"/>
</dbReference>
<dbReference type="InterPro" id="IPR014710">
    <property type="entry name" value="RmlC-like_jellyroll"/>
</dbReference>
<feature type="region of interest" description="Disordered" evidence="10">
    <location>
        <begin position="818"/>
        <end position="837"/>
    </location>
</feature>
<gene>
    <name evidence="13" type="primary">nhaK_2</name>
    <name evidence="13" type="ORF">JSE7799_01690</name>
</gene>
<evidence type="ECO:0000256" key="10">
    <source>
        <dbReference type="SAM" id="MobiDB-lite"/>
    </source>
</evidence>
<evidence type="ECO:0000313" key="13">
    <source>
        <dbReference type="EMBL" id="CUH38971.1"/>
    </source>
</evidence>
<feature type="transmembrane region" description="Helical" evidence="11">
    <location>
        <begin position="288"/>
        <end position="308"/>
    </location>
</feature>
<dbReference type="GO" id="GO:0098719">
    <property type="term" value="P:sodium ion import across plasma membrane"/>
    <property type="evidence" value="ECO:0007669"/>
    <property type="project" value="TreeGrafter"/>
</dbReference>
<dbReference type="GO" id="GO:0015386">
    <property type="term" value="F:potassium:proton antiporter activity"/>
    <property type="evidence" value="ECO:0007669"/>
    <property type="project" value="TreeGrafter"/>
</dbReference>
<organism evidence="13 14">
    <name type="scientific">Jannaschia seosinensis</name>
    <dbReference type="NCBI Taxonomy" id="313367"/>
    <lineage>
        <taxon>Bacteria</taxon>
        <taxon>Pseudomonadati</taxon>
        <taxon>Pseudomonadota</taxon>
        <taxon>Alphaproteobacteria</taxon>
        <taxon>Rhodobacterales</taxon>
        <taxon>Roseobacteraceae</taxon>
        <taxon>Jannaschia</taxon>
    </lineage>
</organism>
<dbReference type="CDD" id="cd00038">
    <property type="entry name" value="CAP_ED"/>
    <property type="match status" value="1"/>
</dbReference>
<evidence type="ECO:0000256" key="4">
    <source>
        <dbReference type="ARBA" id="ARBA00022692"/>
    </source>
</evidence>
<evidence type="ECO:0000256" key="5">
    <source>
        <dbReference type="ARBA" id="ARBA00022989"/>
    </source>
</evidence>
<evidence type="ECO:0000313" key="14">
    <source>
        <dbReference type="Proteomes" id="UP000049455"/>
    </source>
</evidence>
<dbReference type="InterPro" id="IPR006153">
    <property type="entry name" value="Cation/H_exchanger_TM"/>
</dbReference>
<dbReference type="PANTHER" id="PTHR10110">
    <property type="entry name" value="SODIUM/HYDROGEN EXCHANGER"/>
    <property type="match status" value="1"/>
</dbReference>
<keyword evidence="7" id="KW-0406">Ion transport</keyword>
<feature type="transmembrane region" description="Helical" evidence="11">
    <location>
        <begin position="241"/>
        <end position="268"/>
    </location>
</feature>
<dbReference type="RefSeq" id="WP_055663219.1">
    <property type="nucleotide sequence ID" value="NZ_CYPR01000105.1"/>
</dbReference>
<name>A0A0M7B9B5_9RHOB</name>
<reference evidence="13 14" key="1">
    <citation type="submission" date="2015-09" db="EMBL/GenBank/DDBJ databases">
        <authorList>
            <person name="Jackson K.R."/>
            <person name="Lunt B.L."/>
            <person name="Fisher J.N.B."/>
            <person name="Gardner A.V."/>
            <person name="Bailey M.E."/>
            <person name="Deus L.M."/>
            <person name="Earl A.S."/>
            <person name="Gibby P.D."/>
            <person name="Hartmann K.A."/>
            <person name="Liu J.E."/>
            <person name="Manci A.M."/>
            <person name="Nielsen D.A."/>
            <person name="Solomon M.B."/>
            <person name="Breakwell D.P."/>
            <person name="Burnett S.H."/>
            <person name="Grose J.H."/>
        </authorList>
    </citation>
    <scope>NUCLEOTIDE SEQUENCE [LARGE SCALE GENOMIC DNA]</scope>
    <source>
        <strain evidence="13 14">CECT 7799</strain>
    </source>
</reference>
<feature type="transmembrane region" description="Helical" evidence="11">
    <location>
        <begin position="6"/>
        <end position="24"/>
    </location>
</feature>
<dbReference type="EMBL" id="CYPR01000105">
    <property type="protein sequence ID" value="CUH38971.1"/>
    <property type="molecule type" value="Genomic_DNA"/>
</dbReference>
<feature type="domain" description="Cyclic nucleotide-binding" evidence="12">
    <location>
        <begin position="708"/>
        <end position="822"/>
    </location>
</feature>
<dbReference type="Gene3D" id="6.10.140.1330">
    <property type="match status" value="1"/>
</dbReference>
<evidence type="ECO:0000256" key="11">
    <source>
        <dbReference type="SAM" id="Phobius"/>
    </source>
</evidence>
<feature type="transmembrane region" description="Helical" evidence="11">
    <location>
        <begin position="70"/>
        <end position="89"/>
    </location>
</feature>
<keyword evidence="4 11" id="KW-0812">Transmembrane</keyword>
<dbReference type="AlphaFoldDB" id="A0A0M7B9B5"/>
<dbReference type="GO" id="GO:0005886">
    <property type="term" value="C:plasma membrane"/>
    <property type="evidence" value="ECO:0007669"/>
    <property type="project" value="UniProtKB-SubCell"/>
</dbReference>
<comment type="subcellular location">
    <subcellularLocation>
        <location evidence="1">Cell membrane</location>
        <topology evidence="1">Multi-pass membrane protein</topology>
    </subcellularLocation>
</comment>
<feature type="transmembrane region" description="Helical" evidence="11">
    <location>
        <begin position="128"/>
        <end position="149"/>
    </location>
</feature>
<keyword evidence="3" id="KW-1003">Cell membrane</keyword>
<evidence type="ECO:0000256" key="7">
    <source>
        <dbReference type="ARBA" id="ARBA00023065"/>
    </source>
</evidence>
<keyword evidence="14" id="KW-1185">Reference proteome</keyword>
<dbReference type="Proteomes" id="UP000049455">
    <property type="component" value="Unassembled WGS sequence"/>
</dbReference>
<keyword evidence="2" id="KW-0813">Transport</keyword>
<dbReference type="STRING" id="313367.JSE7799_01690"/>
<keyword evidence="6" id="KW-0915">Sodium</keyword>
<feature type="transmembrane region" description="Helical" evidence="11">
    <location>
        <begin position="360"/>
        <end position="380"/>
    </location>
</feature>
<dbReference type="OrthoDB" id="9809206at2"/>
<sequence>MDIVLITTVIASLFLVIGAAEPLAARLRLPYSVILAAIGILIGSGATFFLRTELTDALNPISEAILGLPIRSNVFLYVFLPTLLFQATLGMNLRRMLDDWVPILVLAVVAVVVATFSIGYALASVSTLPLAVCLLIGAIVSTTDPSAVVSIFRSISAPRRLARIIEGESLLNDAAAIALFGLFMGFVMLGVPDPNLGDALARFPLLIAGGALTGWLAARLAVWIMALFARHELAQISISVALPYLAYIGAEQSIGASGVIAVVVAGLTLNLTGPGRLPPVAWANLREVWDVLAHWAGALIFILAALLIPRLLEEVRIEDFLLIGVVVLAAIAARVVILFGLLPLLALLRVSPPVERPYRVAILWGGLRGAVTLALALAVTESFRVPVEVKRVVGIVATGFTLFTLIVQGTTLRTVIGWLGLDRLSPIDHALSRQVVAVALQTVREDVARTTENYELTHDIVRSEAKRFGERLEDAVKTAEDSAEILDRDRVTLGLIALAGHERDTILSRMREQTISSRMSEQVLSDADRLIEGARSGGRSGYQRATRRSVSYGRTFRAAVVLNNRFGLSATLVRMTADRFELLLSQRLVLRDLGIFIDGRIRRIHGRRVADLLHELLARRTEAVETALEGLRLQYPGYAEELERRFIRRTALRLEEREYTAMREDGLIGAEVFTALMQDLAARRAAAEYRPRLDIALQRVELVRQFPLFADLDERALKRLGRVLQTRYINAGEIMVRRDSAVRSVFFIASGAVELESAGQTWRLGRGEMFGQLTILMQKPRRVEVRAIAPSTLLMLDEDRFRRLLKRSIALQEAVRSSAQKRGIEPEGLVSSAQEAA</sequence>
<dbReference type="GO" id="GO:0051453">
    <property type="term" value="P:regulation of intracellular pH"/>
    <property type="evidence" value="ECO:0007669"/>
    <property type="project" value="TreeGrafter"/>
</dbReference>
<dbReference type="PROSITE" id="PS50042">
    <property type="entry name" value="CNMP_BINDING_3"/>
    <property type="match status" value="1"/>
</dbReference>
<feature type="transmembrane region" description="Helical" evidence="11">
    <location>
        <begin position="101"/>
        <end position="122"/>
    </location>
</feature>
<evidence type="ECO:0000256" key="1">
    <source>
        <dbReference type="ARBA" id="ARBA00004651"/>
    </source>
</evidence>
<feature type="transmembrane region" description="Helical" evidence="11">
    <location>
        <begin position="170"/>
        <end position="191"/>
    </location>
</feature>
<dbReference type="SUPFAM" id="SSF51206">
    <property type="entry name" value="cAMP-binding domain-like"/>
    <property type="match status" value="1"/>
</dbReference>
<dbReference type="InterPro" id="IPR018422">
    <property type="entry name" value="Cation/H_exchanger_CPA1"/>
</dbReference>
<evidence type="ECO:0000256" key="6">
    <source>
        <dbReference type="ARBA" id="ARBA00023053"/>
    </source>
</evidence>
<feature type="transmembrane region" description="Helical" evidence="11">
    <location>
        <begin position="320"/>
        <end position="348"/>
    </location>
</feature>
<proteinExistence type="predicted"/>
<dbReference type="Pfam" id="PF00999">
    <property type="entry name" value="Na_H_Exchanger"/>
    <property type="match status" value="1"/>
</dbReference>
<keyword evidence="9" id="KW-0739">Sodium transport</keyword>
<keyword evidence="8 11" id="KW-0472">Membrane</keyword>
<dbReference type="PANTHER" id="PTHR10110:SF86">
    <property type="entry name" value="SODIUM_HYDROGEN EXCHANGER 7"/>
    <property type="match status" value="1"/>
</dbReference>
<feature type="transmembrane region" description="Helical" evidence="11">
    <location>
        <begin position="203"/>
        <end position="229"/>
    </location>
</feature>
<protein>
    <submittedName>
        <fullName evidence="13">Sodium, potassium, lithium and rubidium/H(+) antiporter</fullName>
    </submittedName>
</protein>
<keyword evidence="5 11" id="KW-1133">Transmembrane helix</keyword>
<evidence type="ECO:0000256" key="3">
    <source>
        <dbReference type="ARBA" id="ARBA00022475"/>
    </source>
</evidence>
<evidence type="ECO:0000259" key="12">
    <source>
        <dbReference type="PROSITE" id="PS50042"/>
    </source>
</evidence>
<feature type="transmembrane region" description="Helical" evidence="11">
    <location>
        <begin position="392"/>
        <end position="421"/>
    </location>
</feature>
<dbReference type="GO" id="GO:0015385">
    <property type="term" value="F:sodium:proton antiporter activity"/>
    <property type="evidence" value="ECO:0007669"/>
    <property type="project" value="InterPro"/>
</dbReference>
<dbReference type="Gene3D" id="2.60.120.10">
    <property type="entry name" value="Jelly Rolls"/>
    <property type="match status" value="1"/>
</dbReference>
<dbReference type="Pfam" id="PF00027">
    <property type="entry name" value="cNMP_binding"/>
    <property type="match status" value="1"/>
</dbReference>
<dbReference type="InterPro" id="IPR018490">
    <property type="entry name" value="cNMP-bd_dom_sf"/>
</dbReference>
<evidence type="ECO:0000256" key="2">
    <source>
        <dbReference type="ARBA" id="ARBA00022448"/>
    </source>
</evidence>